<dbReference type="Proteomes" id="UP001175261">
    <property type="component" value="Unassembled WGS sequence"/>
</dbReference>
<proteinExistence type="predicted"/>
<evidence type="ECO:0000313" key="3">
    <source>
        <dbReference type="Proteomes" id="UP001175261"/>
    </source>
</evidence>
<dbReference type="Pfam" id="PF26146">
    <property type="entry name" value="PI-PLC_X"/>
    <property type="match status" value="1"/>
</dbReference>
<dbReference type="InterPro" id="IPR051057">
    <property type="entry name" value="PI-PLC_domain"/>
</dbReference>
<dbReference type="PANTHER" id="PTHR13593">
    <property type="match status" value="1"/>
</dbReference>
<evidence type="ECO:0000256" key="1">
    <source>
        <dbReference type="SAM" id="SignalP"/>
    </source>
</evidence>
<organism evidence="2 3">
    <name type="scientific">Sarocladium strictum</name>
    <name type="common">Black bundle disease fungus</name>
    <name type="synonym">Acremonium strictum</name>
    <dbReference type="NCBI Taxonomy" id="5046"/>
    <lineage>
        <taxon>Eukaryota</taxon>
        <taxon>Fungi</taxon>
        <taxon>Dikarya</taxon>
        <taxon>Ascomycota</taxon>
        <taxon>Pezizomycotina</taxon>
        <taxon>Sordariomycetes</taxon>
        <taxon>Hypocreomycetidae</taxon>
        <taxon>Hypocreales</taxon>
        <taxon>Sarocladiaceae</taxon>
        <taxon>Sarocladium</taxon>
    </lineage>
</organism>
<dbReference type="GO" id="GO:0006629">
    <property type="term" value="P:lipid metabolic process"/>
    <property type="evidence" value="ECO:0007669"/>
    <property type="project" value="InterPro"/>
</dbReference>
<dbReference type="GO" id="GO:0008081">
    <property type="term" value="F:phosphoric diester hydrolase activity"/>
    <property type="evidence" value="ECO:0007669"/>
    <property type="project" value="InterPro"/>
</dbReference>
<dbReference type="InterPro" id="IPR017946">
    <property type="entry name" value="PLC-like_Pdiesterase_TIM-brl"/>
</dbReference>
<accession>A0AA39GCW7</accession>
<feature type="chain" id="PRO_5041424819" evidence="1">
    <location>
        <begin position="17"/>
        <end position="285"/>
    </location>
</feature>
<feature type="signal peptide" evidence="1">
    <location>
        <begin position="1"/>
        <end position="16"/>
    </location>
</feature>
<gene>
    <name evidence="2" type="ORF">NLU13_7490</name>
</gene>
<reference evidence="2" key="1">
    <citation type="submission" date="2022-10" db="EMBL/GenBank/DDBJ databases">
        <title>Determination and structural analysis of whole genome sequence of Sarocladium strictum F4-1.</title>
        <authorList>
            <person name="Hu L."/>
            <person name="Jiang Y."/>
        </authorList>
    </citation>
    <scope>NUCLEOTIDE SEQUENCE</scope>
    <source>
        <strain evidence="2">F4-1</strain>
    </source>
</reference>
<dbReference type="PROSITE" id="PS51257">
    <property type="entry name" value="PROKAR_LIPOPROTEIN"/>
    <property type="match status" value="1"/>
</dbReference>
<dbReference type="AlphaFoldDB" id="A0AA39GCW7"/>
<dbReference type="Gene3D" id="3.20.20.190">
    <property type="entry name" value="Phosphatidylinositol (PI) phosphodiesterase"/>
    <property type="match status" value="1"/>
</dbReference>
<dbReference type="PANTHER" id="PTHR13593:SF146">
    <property type="entry name" value="PLC-LIKE PHOSPHODIESTERASE"/>
    <property type="match status" value="1"/>
</dbReference>
<sequence>MKSVLVFLTLASMALAACNGHDALCSRRYSNITYMGAHNSAFDGFTPFHNQFVSVTQQLDLGVRFLQAQTQEKKGHPQMCHSHCWALDEGPLEGYLSKISDWLDENPDEVVTLLLTNIDAIPIEKFDDAFKKTGLRDYAFHPEKRLAKGDWPTLQEIIDLGTRLIVFMDYNMDEGKVPYIMDQFKHWWETPFGITDDSFPTCAVDRPNKGDPSKLMGIMNHMLNYKVLSVVFPNMDSAIKTNSEKSIDAQVKRCVDEHKVQPNVVLLDWINVGQAFRVAKTINGL</sequence>
<protein>
    <submittedName>
        <fullName evidence="2">Uncharacterized protein</fullName>
    </submittedName>
</protein>
<dbReference type="EMBL" id="JAPDFR010000007">
    <property type="protein sequence ID" value="KAK0385012.1"/>
    <property type="molecule type" value="Genomic_DNA"/>
</dbReference>
<evidence type="ECO:0000313" key="2">
    <source>
        <dbReference type="EMBL" id="KAK0385012.1"/>
    </source>
</evidence>
<keyword evidence="3" id="KW-1185">Reference proteome</keyword>
<dbReference type="SUPFAM" id="SSF51695">
    <property type="entry name" value="PLC-like phosphodiesterases"/>
    <property type="match status" value="1"/>
</dbReference>
<keyword evidence="1" id="KW-0732">Signal</keyword>
<comment type="caution">
    <text evidence="2">The sequence shown here is derived from an EMBL/GenBank/DDBJ whole genome shotgun (WGS) entry which is preliminary data.</text>
</comment>
<name>A0AA39GCW7_SARSR</name>